<evidence type="ECO:0000313" key="1">
    <source>
        <dbReference type="EMBL" id="GLX66027.1"/>
    </source>
</evidence>
<reference evidence="1 2" key="1">
    <citation type="submission" date="2023-03" db="EMBL/GenBank/DDBJ databases">
        <title>Draft genome sequence of the bacteria which degrade cell wall of Tricholomamatutake.</title>
        <authorList>
            <person name="Konishi Y."/>
            <person name="Fukuta Y."/>
            <person name="Shirasaka N."/>
        </authorList>
    </citation>
    <scope>NUCLEOTIDE SEQUENCE [LARGE SCALE GENOMIC DNA]</scope>
    <source>
        <strain evidence="2">mu1</strain>
    </source>
</reference>
<keyword evidence="2" id="KW-1185">Reference proteome</keyword>
<dbReference type="RefSeq" id="WP_284236705.1">
    <property type="nucleotide sequence ID" value="NZ_BSSQ01000001.1"/>
</dbReference>
<proteinExistence type="predicted"/>
<comment type="caution">
    <text evidence="1">The sequence shown here is derived from an EMBL/GenBank/DDBJ whole genome shotgun (WGS) entry which is preliminary data.</text>
</comment>
<accession>A0ABQ6G670</accession>
<evidence type="ECO:0000313" key="2">
    <source>
        <dbReference type="Proteomes" id="UP001157114"/>
    </source>
</evidence>
<protein>
    <submittedName>
        <fullName evidence="1">Uncharacterized protein</fullName>
    </submittedName>
</protein>
<dbReference type="Proteomes" id="UP001157114">
    <property type="component" value="Unassembled WGS sequence"/>
</dbReference>
<dbReference type="EMBL" id="BSSQ01000001">
    <property type="protein sequence ID" value="GLX66027.1"/>
    <property type="molecule type" value="Genomic_DNA"/>
</dbReference>
<sequence length="98" mass="10856">MAINLLDRNESVNCIKEAANCSDNKSLVKFAKEISEYLKNNIHLKPDNVNIKRCASCLNALKKADKGTVPLLDELRKSAVGSLVQMNYPDAETLYSKA</sequence>
<name>A0ABQ6G670_9BACL</name>
<gene>
    <name evidence="1" type="ORF">MU1_03710</name>
</gene>
<organism evidence="1 2">
    <name type="scientific">Paenibacillus glycanilyticus</name>
    <dbReference type="NCBI Taxonomy" id="126569"/>
    <lineage>
        <taxon>Bacteria</taxon>
        <taxon>Bacillati</taxon>
        <taxon>Bacillota</taxon>
        <taxon>Bacilli</taxon>
        <taxon>Bacillales</taxon>
        <taxon>Paenibacillaceae</taxon>
        <taxon>Paenibacillus</taxon>
    </lineage>
</organism>